<sequence length="75" mass="7325">MGGFDVFQSDRGVVLVGGDVGQDEADAGVLAGVARGLSVGVQGLVDAPGNAPQGAQVAALRCDAAFAAGHEALFQ</sequence>
<dbReference type="RefSeq" id="WP_285760121.1">
    <property type="nucleotide sequence ID" value="NZ_BSQG01000004.1"/>
</dbReference>
<dbReference type="EMBL" id="BSQG01000004">
    <property type="protein sequence ID" value="GLU48660.1"/>
    <property type="molecule type" value="Genomic_DNA"/>
</dbReference>
<name>A0A9W6P7L5_9ACTN</name>
<organism evidence="1 2">
    <name type="scientific">Nocardiopsis ansamitocini</name>
    <dbReference type="NCBI Taxonomy" id="1670832"/>
    <lineage>
        <taxon>Bacteria</taxon>
        <taxon>Bacillati</taxon>
        <taxon>Actinomycetota</taxon>
        <taxon>Actinomycetes</taxon>
        <taxon>Streptosporangiales</taxon>
        <taxon>Nocardiopsidaceae</taxon>
        <taxon>Nocardiopsis</taxon>
    </lineage>
</organism>
<protein>
    <submittedName>
        <fullName evidence="1">Uncharacterized protein</fullName>
    </submittedName>
</protein>
<dbReference type="AlphaFoldDB" id="A0A9W6P7L5"/>
<evidence type="ECO:0000313" key="1">
    <source>
        <dbReference type="EMBL" id="GLU48660.1"/>
    </source>
</evidence>
<comment type="caution">
    <text evidence="1">The sequence shown here is derived from an EMBL/GenBank/DDBJ whole genome shotgun (WGS) entry which is preliminary data.</text>
</comment>
<proteinExistence type="predicted"/>
<reference evidence="1" key="1">
    <citation type="submission" date="2023-02" db="EMBL/GenBank/DDBJ databases">
        <title>Nocardiopsis ansamitocini NBRC 112285.</title>
        <authorList>
            <person name="Ichikawa N."/>
            <person name="Sato H."/>
            <person name="Tonouchi N."/>
        </authorList>
    </citation>
    <scope>NUCLEOTIDE SEQUENCE</scope>
    <source>
        <strain evidence="1">NBRC 112285</strain>
    </source>
</reference>
<dbReference type="Proteomes" id="UP001165092">
    <property type="component" value="Unassembled WGS sequence"/>
</dbReference>
<accession>A0A9W6P7L5</accession>
<keyword evidence="2" id="KW-1185">Reference proteome</keyword>
<evidence type="ECO:0000313" key="2">
    <source>
        <dbReference type="Proteomes" id="UP001165092"/>
    </source>
</evidence>
<gene>
    <name evidence="1" type="ORF">Nans01_30110</name>
</gene>